<sequence>MPGFAFGTKDADGPSPADRMFDFSGLEAAIDEAKKVLAEMALDGIPTKQDQPIWVEIFDAEFNRVAKVALQISIEIGSGRAEHS</sequence>
<reference evidence="2 3" key="1">
    <citation type="submission" date="2020-06" db="EMBL/GenBank/DDBJ databases">
        <title>Rhizobium sp.nov. isolated from the tomato plant.</title>
        <authorList>
            <person name="Thin K.K."/>
            <person name="Zhang X."/>
            <person name="He S."/>
        </authorList>
    </citation>
    <scope>NUCLEOTIDE SEQUENCE [LARGE SCALE GENOMIC DNA]</scope>
    <source>
        <strain evidence="2 3">DBTS2</strain>
    </source>
</reference>
<evidence type="ECO:0000259" key="1">
    <source>
        <dbReference type="Pfam" id="PF21834"/>
    </source>
</evidence>
<accession>A0ABX2QKP0</accession>
<dbReference type="Proteomes" id="UP000659172">
    <property type="component" value="Unassembled WGS sequence"/>
</dbReference>
<dbReference type="EMBL" id="JABXYK010000024">
    <property type="protein sequence ID" value="NVP58355.1"/>
    <property type="molecule type" value="Genomic_DNA"/>
</dbReference>
<comment type="caution">
    <text evidence="2">The sequence shown here is derived from an EMBL/GenBank/DDBJ whole genome shotgun (WGS) entry which is preliminary data.</text>
</comment>
<proteinExistence type="predicted"/>
<organism evidence="2 3">
    <name type="scientific">Mycoplana rhizolycopersici</name>
    <dbReference type="NCBI Taxonomy" id="2746702"/>
    <lineage>
        <taxon>Bacteria</taxon>
        <taxon>Pseudomonadati</taxon>
        <taxon>Pseudomonadota</taxon>
        <taxon>Alphaproteobacteria</taxon>
        <taxon>Hyphomicrobiales</taxon>
        <taxon>Rhizobiaceae</taxon>
        <taxon>Mycoplana</taxon>
    </lineage>
</organism>
<name>A0ABX2QKP0_9HYPH</name>
<dbReference type="RefSeq" id="WP_176952254.1">
    <property type="nucleotide sequence ID" value="NZ_JABXYK010000024.1"/>
</dbReference>
<protein>
    <recommendedName>
        <fullName evidence="1">DUF6894 domain-containing protein</fullName>
    </recommendedName>
</protein>
<evidence type="ECO:0000313" key="3">
    <source>
        <dbReference type="Proteomes" id="UP000659172"/>
    </source>
</evidence>
<keyword evidence="3" id="KW-1185">Reference proteome</keyword>
<dbReference type="Pfam" id="PF21834">
    <property type="entry name" value="DUF6894"/>
    <property type="match status" value="1"/>
</dbReference>
<dbReference type="InterPro" id="IPR054189">
    <property type="entry name" value="DUF6894"/>
</dbReference>
<feature type="domain" description="DUF6894" evidence="1">
    <location>
        <begin position="15"/>
        <end position="70"/>
    </location>
</feature>
<gene>
    <name evidence="2" type="ORF">HV823_24260</name>
</gene>
<evidence type="ECO:0000313" key="2">
    <source>
        <dbReference type="EMBL" id="NVP58355.1"/>
    </source>
</evidence>